<dbReference type="InterPro" id="IPR052164">
    <property type="entry name" value="Anthracycline_SecMetBiosynth"/>
</dbReference>
<reference evidence="2" key="1">
    <citation type="journal article" date="2018" name="Int. J. Syst. Evol. Microbiol.">
        <title>Neptunicella marina gen. nov., sp. nov., isolated from surface seawater.</title>
        <authorList>
            <person name="Liu X."/>
            <person name="Lai Q."/>
            <person name="Du Y."/>
            <person name="Zhang X."/>
            <person name="Liu Z."/>
            <person name="Sun F."/>
            <person name="Shao Z."/>
        </authorList>
    </citation>
    <scope>NUCLEOTIDE SEQUENCE</scope>
    <source>
        <strain evidence="2">S27-2</strain>
    </source>
</reference>
<dbReference type="SUPFAM" id="SSF54593">
    <property type="entry name" value="Glyoxalase/Bleomycin resistance protein/Dihydroxybiphenyl dioxygenase"/>
    <property type="match status" value="1"/>
</dbReference>
<comment type="caution">
    <text evidence="2">The sequence shown here is derived from an EMBL/GenBank/DDBJ whole genome shotgun (WGS) entry which is preliminary data.</text>
</comment>
<dbReference type="Gene3D" id="3.10.180.10">
    <property type="entry name" value="2,3-Dihydroxybiphenyl 1,2-Dioxygenase, domain 1"/>
    <property type="match status" value="1"/>
</dbReference>
<sequence>MSHPAHHHKINYVEFPSQDLVKTKAFFAQVFGWTFTDYGPEYAAFSGAGMDGGFYQSSYQSRTANGATLAVLYSAELEKTLTAVEQAGGEILQPIFSFPGGRRFHFAEPGGSELAVWSDPV</sequence>
<dbReference type="EMBL" id="JACNEP010000006">
    <property type="protein sequence ID" value="MBC3766046.1"/>
    <property type="molecule type" value="Genomic_DNA"/>
</dbReference>
<gene>
    <name evidence="2" type="ORF">H8B19_09155</name>
</gene>
<evidence type="ECO:0000313" key="2">
    <source>
        <dbReference type="EMBL" id="MBC3766046.1"/>
    </source>
</evidence>
<dbReference type="PROSITE" id="PS51819">
    <property type="entry name" value="VOC"/>
    <property type="match status" value="1"/>
</dbReference>
<reference evidence="2" key="2">
    <citation type="submission" date="2020-08" db="EMBL/GenBank/DDBJ databases">
        <authorList>
            <person name="Lai Q."/>
        </authorList>
    </citation>
    <scope>NUCLEOTIDE SEQUENCE</scope>
    <source>
        <strain evidence="2">S27-2</strain>
    </source>
</reference>
<dbReference type="PANTHER" id="PTHR33993">
    <property type="entry name" value="GLYOXALASE-RELATED"/>
    <property type="match status" value="1"/>
</dbReference>
<organism evidence="2 3">
    <name type="scientific">Neptunicella marina</name>
    <dbReference type="NCBI Taxonomy" id="2125989"/>
    <lineage>
        <taxon>Bacteria</taxon>
        <taxon>Pseudomonadati</taxon>
        <taxon>Pseudomonadota</taxon>
        <taxon>Gammaproteobacteria</taxon>
        <taxon>Alteromonadales</taxon>
        <taxon>Alteromonadaceae</taxon>
        <taxon>Neptunicella</taxon>
    </lineage>
</organism>
<accession>A0A8J6IUV0</accession>
<dbReference type="RefSeq" id="WP_186506521.1">
    <property type="nucleotide sequence ID" value="NZ_JACNEP010000006.1"/>
</dbReference>
<dbReference type="AlphaFoldDB" id="A0A8J6IUV0"/>
<feature type="domain" description="VOC" evidence="1">
    <location>
        <begin position="9"/>
        <end position="119"/>
    </location>
</feature>
<proteinExistence type="predicted"/>
<dbReference type="PANTHER" id="PTHR33993:SF1">
    <property type="entry name" value="GLYOXALASE FAMILY PROTEIN"/>
    <property type="match status" value="1"/>
</dbReference>
<dbReference type="InterPro" id="IPR004360">
    <property type="entry name" value="Glyas_Fos-R_dOase_dom"/>
</dbReference>
<dbReference type="Proteomes" id="UP000601768">
    <property type="component" value="Unassembled WGS sequence"/>
</dbReference>
<evidence type="ECO:0000259" key="1">
    <source>
        <dbReference type="PROSITE" id="PS51819"/>
    </source>
</evidence>
<dbReference type="InterPro" id="IPR037523">
    <property type="entry name" value="VOC_core"/>
</dbReference>
<keyword evidence="3" id="KW-1185">Reference proteome</keyword>
<evidence type="ECO:0000313" key="3">
    <source>
        <dbReference type="Proteomes" id="UP000601768"/>
    </source>
</evidence>
<name>A0A8J6IUV0_9ALTE</name>
<dbReference type="CDD" id="cd07247">
    <property type="entry name" value="SgaA_N_like"/>
    <property type="match status" value="1"/>
</dbReference>
<dbReference type="InterPro" id="IPR029068">
    <property type="entry name" value="Glyas_Bleomycin-R_OHBP_Dase"/>
</dbReference>
<protein>
    <submittedName>
        <fullName evidence="2">VOC family protein</fullName>
    </submittedName>
</protein>
<dbReference type="Pfam" id="PF00903">
    <property type="entry name" value="Glyoxalase"/>
    <property type="match status" value="1"/>
</dbReference>